<gene>
    <name evidence="2" type="primary">orf372</name>
</gene>
<dbReference type="GeneID" id="3260117"/>
<dbReference type="InterPro" id="IPR004860">
    <property type="entry name" value="LAGLIDADG_dom"/>
</dbReference>
<feature type="domain" description="Homing endonuclease LAGLIDADG" evidence="1">
    <location>
        <begin position="247"/>
        <end position="346"/>
    </location>
</feature>
<dbReference type="InterPro" id="IPR051289">
    <property type="entry name" value="LAGLIDADG_Endonuclease"/>
</dbReference>
<keyword evidence="2" id="KW-0496">Mitochondrion</keyword>
<feature type="non-terminal residue" evidence="2">
    <location>
        <position position="1"/>
    </location>
</feature>
<dbReference type="GO" id="GO:0005739">
    <property type="term" value="C:mitochondrion"/>
    <property type="evidence" value="ECO:0007669"/>
    <property type="project" value="UniProtKB-ARBA"/>
</dbReference>
<evidence type="ECO:0000259" key="1">
    <source>
        <dbReference type="Pfam" id="PF00961"/>
    </source>
</evidence>
<reference evidence="2" key="1">
    <citation type="journal article" date="2005" name="Nucleic Acids Res.">
        <title>Comparative mitochondrial genomics in zygomycetes: bacteria-like RNase P RNAs, mobile elements, and a close source of the group I intron invasion in angiosperms.</title>
        <authorList>
            <person name="Seif E."/>
            <person name="Leigh J."/>
            <person name="Liu Y."/>
            <person name="Roewer I."/>
            <person name="Forget L."/>
            <person name="Lang B.F."/>
        </authorList>
    </citation>
    <scope>NUCLEOTIDE SEQUENCE</scope>
    <source>
        <strain evidence="2">18-3</strain>
    </source>
</reference>
<name>Q3T4A5_ZANCU</name>
<accession>Q3T4A5</accession>
<feature type="domain" description="Homing endonuclease LAGLIDADG" evidence="1">
    <location>
        <begin position="101"/>
        <end position="193"/>
    </location>
</feature>
<dbReference type="RefSeq" id="YP_203342.1">
    <property type="nucleotide sequence ID" value="NC_006837.1"/>
</dbReference>
<organism evidence="2">
    <name type="scientific">Zancudomyces culisetae</name>
    <name type="common">Gut fungus</name>
    <name type="synonym">Smittium culisetae</name>
    <dbReference type="NCBI Taxonomy" id="1213189"/>
    <lineage>
        <taxon>Eukaryota</taxon>
        <taxon>Fungi</taxon>
        <taxon>Fungi incertae sedis</taxon>
        <taxon>Zoopagomycota</taxon>
        <taxon>Kickxellomycotina</taxon>
        <taxon>Harpellomycetes</taxon>
        <taxon>Harpellales</taxon>
        <taxon>Legeriomycetaceae</taxon>
        <taxon>Zancudomyces</taxon>
    </lineage>
</organism>
<dbReference type="Pfam" id="PF00961">
    <property type="entry name" value="LAGLIDADG_1"/>
    <property type="match status" value="2"/>
</dbReference>
<dbReference type="Gene3D" id="3.10.28.10">
    <property type="entry name" value="Homing endonucleases"/>
    <property type="match status" value="2"/>
</dbReference>
<dbReference type="AlphaFoldDB" id="Q3T4A5"/>
<dbReference type="GO" id="GO:0004519">
    <property type="term" value="F:endonuclease activity"/>
    <property type="evidence" value="ECO:0007669"/>
    <property type="project" value="InterPro"/>
</dbReference>
<geneLocation type="mitochondrion" evidence="2"/>
<sequence length="372" mass="44178">NKLAPIIIKILFNTRKSLQIYIYDFYNFIYKKDNYSVFLLYILLICRSRFKNIIFKLFTLIKNYLYAQLVEVKNNSSILHIEKNIYKASQRLNTKNLQWFIGFTDGDGCFSVYKEKKYQNNWRHEFSIGLQIKDIRLLYKIKNLLGCGTVKKYNNVAVFRIKKLKHLVYQIIPLFDKFPLLTEKKRIVYLNFRNTLLNKFINSKIATNEDINFVKNLLNNNDINILYNTPIEKFLNNIDSNYFDNWLVGFTEAEGSFYFIKNKNLKDNISQIPLKAEFRLSQNNNVILLTKIKEKLKLTRNVNLQTNSSNHYYIVASSIDTIQNTIYFYTNPSIVKFKGIKYLKFILWLKGIKNINRYKNIKIPNNYGGDSS</sequence>
<dbReference type="PANTHER" id="PTHR36181:SF2">
    <property type="entry name" value="INTRON-ENCODED ENDONUCLEASE AI3-RELATED"/>
    <property type="match status" value="1"/>
</dbReference>
<protein>
    <submittedName>
        <fullName evidence="2">Orf372</fullName>
    </submittedName>
</protein>
<proteinExistence type="predicted"/>
<dbReference type="PANTHER" id="PTHR36181">
    <property type="entry name" value="INTRON-ENCODED ENDONUCLEASE AI3-RELATED"/>
    <property type="match status" value="1"/>
</dbReference>
<dbReference type="InterPro" id="IPR027434">
    <property type="entry name" value="Homing_endonucl"/>
</dbReference>
<dbReference type="EMBL" id="AY863213">
    <property type="protein sequence ID" value="AAW49509.1"/>
    <property type="molecule type" value="Genomic_DNA"/>
</dbReference>
<dbReference type="SUPFAM" id="SSF55608">
    <property type="entry name" value="Homing endonucleases"/>
    <property type="match status" value="2"/>
</dbReference>
<evidence type="ECO:0000313" key="2">
    <source>
        <dbReference type="EMBL" id="AAW49509.1"/>
    </source>
</evidence>